<evidence type="ECO:0000259" key="7">
    <source>
        <dbReference type="PROSITE" id="PS51002"/>
    </source>
</evidence>
<organism evidence="8 9">
    <name type="scientific">Streptomyces lycii</name>
    <dbReference type="NCBI Taxonomy" id="2654337"/>
    <lineage>
        <taxon>Bacteria</taxon>
        <taxon>Bacillati</taxon>
        <taxon>Actinomycetota</taxon>
        <taxon>Actinomycetes</taxon>
        <taxon>Kitasatosporales</taxon>
        <taxon>Streptomycetaceae</taxon>
        <taxon>Streptomyces</taxon>
    </lineage>
</organism>
<dbReference type="RefSeq" id="WP_156205387.1">
    <property type="nucleotide sequence ID" value="NZ_WHPN01000157.1"/>
</dbReference>
<feature type="transmembrane region" description="Helical" evidence="6">
    <location>
        <begin position="385"/>
        <end position="409"/>
    </location>
</feature>
<feature type="transmembrane region" description="Helical" evidence="6">
    <location>
        <begin position="118"/>
        <end position="137"/>
    </location>
</feature>
<accession>A0ABQ7FMH6</accession>
<feature type="transmembrane region" description="Helical" evidence="6">
    <location>
        <begin position="53"/>
        <end position="72"/>
    </location>
</feature>
<feature type="domain" description="Cytochrome b/b6 N-terminal region profile" evidence="7">
    <location>
        <begin position="21"/>
        <end position="246"/>
    </location>
</feature>
<evidence type="ECO:0000313" key="8">
    <source>
        <dbReference type="EMBL" id="KAF4409900.1"/>
    </source>
</evidence>
<evidence type="ECO:0000256" key="1">
    <source>
        <dbReference type="ARBA" id="ARBA00001971"/>
    </source>
</evidence>
<comment type="catalytic activity">
    <reaction evidence="4">
        <text>a quinol + 2 Fe(III)-[cytochrome c](out) = a quinone + 2 Fe(II)-[cytochrome c](out) + 2 H(+)(out)</text>
        <dbReference type="Rhea" id="RHEA:11484"/>
        <dbReference type="Rhea" id="RHEA-COMP:10350"/>
        <dbReference type="Rhea" id="RHEA-COMP:14399"/>
        <dbReference type="ChEBI" id="CHEBI:15378"/>
        <dbReference type="ChEBI" id="CHEBI:24646"/>
        <dbReference type="ChEBI" id="CHEBI:29033"/>
        <dbReference type="ChEBI" id="CHEBI:29034"/>
        <dbReference type="ChEBI" id="CHEBI:132124"/>
        <dbReference type="EC" id="7.1.1.8"/>
    </reaction>
</comment>
<dbReference type="EC" id="7.1.1.8" evidence="2"/>
<proteinExistence type="predicted"/>
<evidence type="ECO:0000256" key="2">
    <source>
        <dbReference type="ARBA" id="ARBA00012951"/>
    </source>
</evidence>
<gene>
    <name evidence="8" type="ORF">GCU69_06775</name>
</gene>
<dbReference type="InterPro" id="IPR005797">
    <property type="entry name" value="Cyt_b/b6_N"/>
</dbReference>
<dbReference type="PANTHER" id="PTHR19271">
    <property type="entry name" value="CYTOCHROME B"/>
    <property type="match status" value="1"/>
</dbReference>
<sequence>MLFARRKGRPGAKAGRPTGTGFRALDSRLPAAEGGALLRKAFPDHWSFLLGEIALYSLVLLVLTGVFLTLFFNPGMSQVPYEGSYEPLRGVPVSEAYASTLRISFDVRGGLLIRQMHHWAALVFVSAIGLHMLRIFFTGAFRKPRELNWVIGLTLFLLAVVEGFCGYSLPDDLLSGTGMRVVQSLLLSIPVVGTYLMFFLFGGEYPGHDIVPRLYVTHILLVPGLLLALVVVHLILVVYLKHTQWGGPGRSNRNVVGKPAFPGFTASSAGLCAMVFGVLALLGGLAQINPVWDYGPYRADQVSTGSQPDWYVGFLEGSLRLMPPFETTLWGHTLVWNVLVPTVILPALLFLCLYLYPFLERWVTGDTGEHHLCDRPRNRPVRTGLGAAGITFYGVLLLAGGNDVVAYTLDISLNALTWVLRVALVAGPVAAFLLTRSVCLGLQAHDLERIERGDETGEVRQSVQGGLDEGRRPLSPRERWTLALKESPRPLRLPGPDAGKASRARRLRVALSRWFHGG</sequence>
<dbReference type="SUPFAM" id="SSF81342">
    <property type="entry name" value="Transmembrane di-heme cytochromes"/>
    <property type="match status" value="1"/>
</dbReference>
<dbReference type="Pfam" id="PF13631">
    <property type="entry name" value="Cytochrom_B_N_2"/>
    <property type="match status" value="1"/>
</dbReference>
<feature type="transmembrane region" description="Helical" evidence="6">
    <location>
        <begin position="334"/>
        <end position="356"/>
    </location>
</feature>
<dbReference type="InterPro" id="IPR016174">
    <property type="entry name" value="Di-haem_cyt_TM"/>
</dbReference>
<keyword evidence="9" id="KW-1185">Reference proteome</keyword>
<feature type="transmembrane region" description="Helical" evidence="6">
    <location>
        <begin position="415"/>
        <end position="434"/>
    </location>
</feature>
<keyword evidence="6" id="KW-0812">Transmembrane</keyword>
<dbReference type="EMBL" id="WHPN01000157">
    <property type="protein sequence ID" value="KAF4409900.1"/>
    <property type="molecule type" value="Genomic_DNA"/>
</dbReference>
<dbReference type="PROSITE" id="PS51002">
    <property type="entry name" value="CYTB_NTER"/>
    <property type="match status" value="1"/>
</dbReference>
<evidence type="ECO:0000256" key="3">
    <source>
        <dbReference type="ARBA" id="ARBA00016116"/>
    </source>
</evidence>
<evidence type="ECO:0000256" key="5">
    <source>
        <dbReference type="ARBA" id="ARBA00029568"/>
    </source>
</evidence>
<reference evidence="8 9" key="1">
    <citation type="submission" date="2019-10" db="EMBL/GenBank/DDBJ databases">
        <title>Streptomyces tenebrisbrunneis sp.nov., an endogenous actinomycete isolated from of Lycium ruthenicum.</title>
        <authorList>
            <person name="Ma L."/>
        </authorList>
    </citation>
    <scope>NUCLEOTIDE SEQUENCE [LARGE SCALE GENOMIC DNA]</scope>
    <source>
        <strain evidence="8 9">TRM 66187</strain>
    </source>
</reference>
<dbReference type="PANTHER" id="PTHR19271:SF16">
    <property type="entry name" value="CYTOCHROME B"/>
    <property type="match status" value="1"/>
</dbReference>
<dbReference type="Proteomes" id="UP000621266">
    <property type="component" value="Unassembled WGS sequence"/>
</dbReference>
<feature type="transmembrane region" description="Helical" evidence="6">
    <location>
        <begin position="181"/>
        <end position="203"/>
    </location>
</feature>
<comment type="cofactor">
    <cofactor evidence="1">
        <name>heme</name>
        <dbReference type="ChEBI" id="CHEBI:30413"/>
    </cofactor>
</comment>
<keyword evidence="6" id="KW-1133">Transmembrane helix</keyword>
<evidence type="ECO:0000256" key="4">
    <source>
        <dbReference type="ARBA" id="ARBA00029351"/>
    </source>
</evidence>
<dbReference type="InterPro" id="IPR027387">
    <property type="entry name" value="Cytb/b6-like_sf"/>
</dbReference>
<evidence type="ECO:0000256" key="6">
    <source>
        <dbReference type="SAM" id="Phobius"/>
    </source>
</evidence>
<feature type="transmembrane region" description="Helical" evidence="6">
    <location>
        <begin position="149"/>
        <end position="169"/>
    </location>
</feature>
<name>A0ABQ7FMH6_9ACTN</name>
<dbReference type="Gene3D" id="1.20.810.10">
    <property type="entry name" value="Cytochrome Bc1 Complex, Chain C"/>
    <property type="match status" value="1"/>
</dbReference>
<protein>
    <recommendedName>
        <fullName evidence="3">Cytochrome bc1 complex cytochrome b subunit</fullName>
        <ecNumber evidence="2">7.1.1.8</ecNumber>
    </recommendedName>
    <alternativeName>
        <fullName evidence="5">Cytochrome bc1 reductase complex subunit QcrB</fullName>
    </alternativeName>
</protein>
<keyword evidence="6" id="KW-0472">Membrane</keyword>
<feature type="transmembrane region" description="Helical" evidence="6">
    <location>
        <begin position="215"/>
        <end position="240"/>
    </location>
</feature>
<evidence type="ECO:0000313" key="9">
    <source>
        <dbReference type="Proteomes" id="UP000621266"/>
    </source>
</evidence>
<feature type="transmembrane region" description="Helical" evidence="6">
    <location>
        <begin position="261"/>
        <end position="288"/>
    </location>
</feature>
<comment type="caution">
    <text evidence="8">The sequence shown here is derived from an EMBL/GenBank/DDBJ whole genome shotgun (WGS) entry which is preliminary data.</text>
</comment>